<dbReference type="EMBL" id="JBAFSM010000018">
    <property type="protein sequence ID" value="MEG3437715.1"/>
    <property type="molecule type" value="Genomic_DNA"/>
</dbReference>
<dbReference type="AlphaFoldDB" id="A0AAW9QIU0"/>
<evidence type="ECO:0000313" key="2">
    <source>
        <dbReference type="Proteomes" id="UP001328733"/>
    </source>
</evidence>
<evidence type="ECO:0000313" key="1">
    <source>
        <dbReference type="EMBL" id="MEG3437715.1"/>
    </source>
</evidence>
<accession>A0AAW9QIU0</accession>
<dbReference type="RefSeq" id="WP_332865193.1">
    <property type="nucleotide sequence ID" value="NZ_JBAFSM010000018.1"/>
</dbReference>
<protein>
    <submittedName>
        <fullName evidence="1">Toxin HicA</fullName>
    </submittedName>
</protein>
<organism evidence="1 2">
    <name type="scientific">Pannus brasiliensis CCIBt3594</name>
    <dbReference type="NCBI Taxonomy" id="1427578"/>
    <lineage>
        <taxon>Bacteria</taxon>
        <taxon>Bacillati</taxon>
        <taxon>Cyanobacteriota</taxon>
        <taxon>Cyanophyceae</taxon>
        <taxon>Oscillatoriophycideae</taxon>
        <taxon>Chroococcales</taxon>
        <taxon>Microcystaceae</taxon>
        <taxon>Pannus</taxon>
    </lineage>
</organism>
<keyword evidence="2" id="KW-1185">Reference proteome</keyword>
<comment type="caution">
    <text evidence="1">The sequence shown here is derived from an EMBL/GenBank/DDBJ whole genome shotgun (WGS) entry which is preliminary data.</text>
</comment>
<reference evidence="1 2" key="1">
    <citation type="submission" date="2024-01" db="EMBL/GenBank/DDBJ databases">
        <title>Genomic insights into the taxonomy and metabolism of the cyanobacterium Pannus brasiliensis CCIBt3594.</title>
        <authorList>
            <person name="Machado M."/>
            <person name="Botero N.B."/>
            <person name="Andreote A.P.D."/>
            <person name="Feitosa A.M.T."/>
            <person name="Popin R."/>
            <person name="Sivonen K."/>
            <person name="Fiore M.F."/>
        </authorList>
    </citation>
    <scope>NUCLEOTIDE SEQUENCE [LARGE SCALE GENOMIC DNA]</scope>
    <source>
        <strain evidence="1 2">CCIBt3594</strain>
    </source>
</reference>
<sequence>MTKIKALVARMAANPQNIRFADLQRVCNHFFGDSRQDGSHHIYKTPWPGDPRVNIQPGKNGMAKVYQVRQVLAAIFQLNEWNEEDDG</sequence>
<gene>
    <name evidence="1" type="ORF">V0288_11350</name>
</gene>
<dbReference type="Proteomes" id="UP001328733">
    <property type="component" value="Unassembled WGS sequence"/>
</dbReference>
<proteinExistence type="predicted"/>
<name>A0AAW9QIU0_9CHRO</name>